<evidence type="ECO:0000259" key="1">
    <source>
        <dbReference type="Pfam" id="PF00534"/>
    </source>
</evidence>
<name>A0A844GLL2_9FIRM</name>
<evidence type="ECO:0000313" key="3">
    <source>
        <dbReference type="Proteomes" id="UP000437824"/>
    </source>
</evidence>
<dbReference type="SUPFAM" id="SSF53756">
    <property type="entry name" value="UDP-Glycosyltransferase/glycogen phosphorylase"/>
    <property type="match status" value="1"/>
</dbReference>
<dbReference type="InterPro" id="IPR001296">
    <property type="entry name" value="Glyco_trans_1"/>
</dbReference>
<dbReference type="AlphaFoldDB" id="A0A844GLL2"/>
<keyword evidence="2" id="KW-0808">Transferase</keyword>
<dbReference type="GO" id="GO:0016757">
    <property type="term" value="F:glycosyltransferase activity"/>
    <property type="evidence" value="ECO:0007669"/>
    <property type="project" value="InterPro"/>
</dbReference>
<feature type="domain" description="Glycosyl transferase family 1" evidence="1">
    <location>
        <begin position="230"/>
        <end position="392"/>
    </location>
</feature>
<dbReference type="PANTHER" id="PTHR12526:SF637">
    <property type="entry name" value="GLYCOSYLTRANSFERASE EPSF-RELATED"/>
    <property type="match status" value="1"/>
</dbReference>
<protein>
    <submittedName>
        <fullName evidence="2">Glycosyltransferase</fullName>
    </submittedName>
</protein>
<gene>
    <name evidence="2" type="ORF">GKZ57_05415</name>
</gene>
<dbReference type="Proteomes" id="UP000437824">
    <property type="component" value="Unassembled WGS sequence"/>
</dbReference>
<dbReference type="PANTHER" id="PTHR12526">
    <property type="entry name" value="GLYCOSYLTRANSFERASE"/>
    <property type="match status" value="1"/>
</dbReference>
<proteinExistence type="predicted"/>
<sequence>MKVMWLINFALPTIAKGTAVNVNEGWISGMLNALVEFNSIHLAICYPQKRTKEVQYDTNTNVEYIGYPQKENSIKYDPDLKKVFGDIIDNVAPDIIHLMGTEFPHCYSMVEACMDKKIRQKLVVSIQGLVSIYSQHYLNSLPVEVVYGRTIRDWLKNENQSKAAKKLKSRGEYEEKALSLIPNVIGRTDWDRACTMQMAPNAQYYHNNEVLRKSFYDGKWSFDNCEKHSIFISQATTPIKGLHIMLRAMPLIKKKYPDVKLYVAGANISAFPIYKISSYGKYLKKLIQNQGLCENVVFTGPLVEKEMKSRFLASNVFVSSSVIENSPNSVGEAMILGVPCITSDVGGVKNMIKHEEEGFIYQTDAPYMIAYYVDKIFSMKADATLIGAKAREHALQTHDPIINGRELIEIYRKIKNENTEDDA</sequence>
<dbReference type="RefSeq" id="WP_154779959.1">
    <property type="nucleotide sequence ID" value="NZ_WMBC01000003.1"/>
</dbReference>
<evidence type="ECO:0000313" key="2">
    <source>
        <dbReference type="EMBL" id="MTD60715.1"/>
    </source>
</evidence>
<organism evidence="2 3">
    <name type="scientific">Blautia luti DSM 14534 = JCM 17040</name>
    <dbReference type="NCBI Taxonomy" id="649762"/>
    <lineage>
        <taxon>Bacteria</taxon>
        <taxon>Bacillati</taxon>
        <taxon>Bacillota</taxon>
        <taxon>Clostridia</taxon>
        <taxon>Lachnospirales</taxon>
        <taxon>Lachnospiraceae</taxon>
        <taxon>Blautia</taxon>
    </lineage>
</organism>
<dbReference type="Pfam" id="PF00534">
    <property type="entry name" value="Glycos_transf_1"/>
    <property type="match status" value="1"/>
</dbReference>
<dbReference type="CDD" id="cd03801">
    <property type="entry name" value="GT4_PimA-like"/>
    <property type="match status" value="1"/>
</dbReference>
<dbReference type="EMBL" id="WMBC01000003">
    <property type="protein sequence ID" value="MTD60715.1"/>
    <property type="molecule type" value="Genomic_DNA"/>
</dbReference>
<dbReference type="Gene3D" id="3.40.50.2000">
    <property type="entry name" value="Glycogen Phosphorylase B"/>
    <property type="match status" value="2"/>
</dbReference>
<accession>A0A844GLL2</accession>
<comment type="caution">
    <text evidence="2">The sequence shown here is derived from an EMBL/GenBank/DDBJ whole genome shotgun (WGS) entry which is preliminary data.</text>
</comment>
<reference evidence="2 3" key="1">
    <citation type="submission" date="2019-11" db="EMBL/GenBank/DDBJ databases">
        <title>Draft genome sequence of Blautia luti DSM 14534T, isolated from human stool.</title>
        <authorList>
            <person name="Ortiz R."/>
            <person name="Melis-Arcos F."/>
            <person name="Covarrubias P."/>
            <person name="Cardenas J.P."/>
            <person name="Perez-Donoso J."/>
            <person name="Almonacid D."/>
        </authorList>
    </citation>
    <scope>NUCLEOTIDE SEQUENCE [LARGE SCALE GENOMIC DNA]</scope>
    <source>
        <strain evidence="2 3">DSM 14534</strain>
    </source>
</reference>